<dbReference type="GeneID" id="14496258"/>
<dbReference type="HOGENOM" id="CLU_1355461_0_0_1"/>
<dbReference type="AlphaFoldDB" id="I2H430"/>
<protein>
    <submittedName>
        <fullName evidence="2">Uncharacterized protein</fullName>
    </submittedName>
</protein>
<evidence type="ECO:0000313" key="3">
    <source>
        <dbReference type="Proteomes" id="UP000002866"/>
    </source>
</evidence>
<evidence type="ECO:0000256" key="1">
    <source>
        <dbReference type="SAM" id="MobiDB-lite"/>
    </source>
</evidence>
<dbReference type="InParanoid" id="I2H430"/>
<proteinExistence type="predicted"/>
<dbReference type="RefSeq" id="XP_004180651.1">
    <property type="nucleotide sequence ID" value="XM_004180603.1"/>
</dbReference>
<sequence>MKSKALYFNNGSSRSNSNSSLSLNTLELKNKCHNQQIIIDIQNNVINDWKDKFSKQNIQLFDLKDHLTNINKQLNQLKTDWVNEHLTHRNEVYHTQYKKKRDASLLKFQDYYTEDSCVSSSENDPTNSLIDSLDESNENSIQQTNELFINDLFDGLSLEEKKYQTTPLQDNNNWLSQEWQKFNDISWLGPLYKLKKKIIITK</sequence>
<accession>I2H430</accession>
<reference evidence="2 3" key="1">
    <citation type="journal article" date="2011" name="Proc. Natl. Acad. Sci. U.S.A.">
        <title>Evolutionary erosion of yeast sex chromosomes by mating-type switching accidents.</title>
        <authorList>
            <person name="Gordon J.L."/>
            <person name="Armisen D."/>
            <person name="Proux-Wera E."/>
            <person name="Oheigeartaigh S.S."/>
            <person name="Byrne K.P."/>
            <person name="Wolfe K.H."/>
        </authorList>
    </citation>
    <scope>NUCLEOTIDE SEQUENCE [LARGE SCALE GENOMIC DNA]</scope>
    <source>
        <strain evidence="3">ATCC 34711 / CBS 6284 / DSM 70876 / NBRC 10599 / NRRL Y-10934 / UCD 77-7</strain>
    </source>
</reference>
<dbReference type="KEGG" id="tbl:TBLA_0E00710"/>
<keyword evidence="3" id="KW-1185">Reference proteome</keyword>
<dbReference type="EMBL" id="HE806320">
    <property type="protein sequence ID" value="CCH61132.1"/>
    <property type="molecule type" value="Genomic_DNA"/>
</dbReference>
<feature type="region of interest" description="Disordered" evidence="1">
    <location>
        <begin position="1"/>
        <end position="20"/>
    </location>
</feature>
<evidence type="ECO:0000313" key="2">
    <source>
        <dbReference type="EMBL" id="CCH61132.1"/>
    </source>
</evidence>
<name>I2H430_HENB6</name>
<feature type="compositionally biased region" description="Low complexity" evidence="1">
    <location>
        <begin position="9"/>
        <end position="20"/>
    </location>
</feature>
<gene>
    <name evidence="2" type="primary">TBLA0E00710</name>
    <name evidence="2" type="ORF">TBLA_0E00710</name>
</gene>
<organism evidence="2 3">
    <name type="scientific">Henningerozyma blattae (strain ATCC 34711 / CBS 6284 / DSM 70876 / NBRC 10599 / NRRL Y-10934 / UCD 77-7)</name>
    <name type="common">Yeast</name>
    <name type="synonym">Tetrapisispora blattae</name>
    <dbReference type="NCBI Taxonomy" id="1071380"/>
    <lineage>
        <taxon>Eukaryota</taxon>
        <taxon>Fungi</taxon>
        <taxon>Dikarya</taxon>
        <taxon>Ascomycota</taxon>
        <taxon>Saccharomycotina</taxon>
        <taxon>Saccharomycetes</taxon>
        <taxon>Saccharomycetales</taxon>
        <taxon>Saccharomycetaceae</taxon>
        <taxon>Henningerozyma</taxon>
    </lineage>
</organism>
<dbReference type="Proteomes" id="UP000002866">
    <property type="component" value="Chromosome 5"/>
</dbReference>